<dbReference type="FunCoup" id="A0A3N4LJJ2">
    <property type="interactions" value="116"/>
</dbReference>
<evidence type="ECO:0000313" key="8">
    <source>
        <dbReference type="Proteomes" id="UP000267821"/>
    </source>
</evidence>
<evidence type="ECO:0000256" key="3">
    <source>
        <dbReference type="ARBA" id="ARBA00022946"/>
    </source>
</evidence>
<dbReference type="STRING" id="1051890.A0A3N4LJJ2"/>
<dbReference type="PANTHER" id="PTHR21338">
    <property type="entry name" value="MITOCHONDRIAL RIBOSOMAL PROTEIN L41"/>
    <property type="match status" value="1"/>
</dbReference>
<dbReference type="GO" id="GO:0006412">
    <property type="term" value="P:translation"/>
    <property type="evidence" value="ECO:0007669"/>
    <property type="project" value="TreeGrafter"/>
</dbReference>
<dbReference type="GO" id="GO:0005762">
    <property type="term" value="C:mitochondrial large ribosomal subunit"/>
    <property type="evidence" value="ECO:0007669"/>
    <property type="project" value="InterPro"/>
</dbReference>
<sequence length="103" mass="11862">MVSPSQPLFRSLRRLALTTKMVGKGFYKGNRTGSMGRHTKHGGYVIDWNKVRTYVAPELTDFALKPFVSREIPWPRGRFPGEEQGALSGRLYLEKWKKENGEY</sequence>
<dbReference type="Proteomes" id="UP000267821">
    <property type="component" value="Unassembled WGS sequence"/>
</dbReference>
<dbReference type="Pfam" id="PF09809">
    <property type="entry name" value="MRP-L27"/>
    <property type="match status" value="1"/>
</dbReference>
<keyword evidence="6" id="KW-0687">Ribonucleoprotein</keyword>
<dbReference type="EMBL" id="ML121558">
    <property type="protein sequence ID" value="RPB21572.1"/>
    <property type="molecule type" value="Genomic_DNA"/>
</dbReference>
<dbReference type="InterPro" id="IPR019189">
    <property type="entry name" value="Ribosomal_mL41"/>
</dbReference>
<evidence type="ECO:0008006" key="9">
    <source>
        <dbReference type="Google" id="ProtNLM"/>
    </source>
</evidence>
<keyword evidence="3" id="KW-0809">Transit peptide</keyword>
<dbReference type="InParanoid" id="A0A3N4LJJ2"/>
<dbReference type="AlphaFoldDB" id="A0A3N4LJJ2"/>
<accession>A0A3N4LJJ2</accession>
<proteinExistence type="inferred from homology"/>
<keyword evidence="5" id="KW-0496">Mitochondrion</keyword>
<evidence type="ECO:0000256" key="2">
    <source>
        <dbReference type="ARBA" id="ARBA00010152"/>
    </source>
</evidence>
<evidence type="ECO:0000256" key="5">
    <source>
        <dbReference type="ARBA" id="ARBA00023128"/>
    </source>
</evidence>
<evidence type="ECO:0000256" key="1">
    <source>
        <dbReference type="ARBA" id="ARBA00004173"/>
    </source>
</evidence>
<dbReference type="OrthoDB" id="408933at2759"/>
<dbReference type="GO" id="GO:0003735">
    <property type="term" value="F:structural constituent of ribosome"/>
    <property type="evidence" value="ECO:0007669"/>
    <property type="project" value="InterPro"/>
</dbReference>
<organism evidence="7 8">
    <name type="scientific">Terfezia boudieri ATCC MYA-4762</name>
    <dbReference type="NCBI Taxonomy" id="1051890"/>
    <lineage>
        <taxon>Eukaryota</taxon>
        <taxon>Fungi</taxon>
        <taxon>Dikarya</taxon>
        <taxon>Ascomycota</taxon>
        <taxon>Pezizomycotina</taxon>
        <taxon>Pezizomycetes</taxon>
        <taxon>Pezizales</taxon>
        <taxon>Pezizaceae</taxon>
        <taxon>Terfezia</taxon>
    </lineage>
</organism>
<comment type="subcellular location">
    <subcellularLocation>
        <location evidence="1">Mitochondrion</location>
    </subcellularLocation>
</comment>
<comment type="similarity">
    <text evidence="2">Belongs to the mitochondrion-specific ribosomal protein mL41 family.</text>
</comment>
<gene>
    <name evidence="7" type="ORF">L211DRAFT_790246</name>
</gene>
<evidence type="ECO:0000313" key="7">
    <source>
        <dbReference type="EMBL" id="RPB21572.1"/>
    </source>
</evidence>
<name>A0A3N4LJJ2_9PEZI</name>
<protein>
    <recommendedName>
        <fullName evidence="9">50S ribosomal protein YmL27</fullName>
    </recommendedName>
</protein>
<keyword evidence="8" id="KW-1185">Reference proteome</keyword>
<evidence type="ECO:0000256" key="6">
    <source>
        <dbReference type="ARBA" id="ARBA00023274"/>
    </source>
</evidence>
<dbReference type="PANTHER" id="PTHR21338:SF0">
    <property type="entry name" value="LARGE RIBOSOMAL SUBUNIT PROTEIN ML41"/>
    <property type="match status" value="1"/>
</dbReference>
<reference evidence="7 8" key="1">
    <citation type="journal article" date="2018" name="Nat. Ecol. Evol.">
        <title>Pezizomycetes genomes reveal the molecular basis of ectomycorrhizal truffle lifestyle.</title>
        <authorList>
            <person name="Murat C."/>
            <person name="Payen T."/>
            <person name="Noel B."/>
            <person name="Kuo A."/>
            <person name="Morin E."/>
            <person name="Chen J."/>
            <person name="Kohler A."/>
            <person name="Krizsan K."/>
            <person name="Balestrini R."/>
            <person name="Da Silva C."/>
            <person name="Montanini B."/>
            <person name="Hainaut M."/>
            <person name="Levati E."/>
            <person name="Barry K.W."/>
            <person name="Belfiori B."/>
            <person name="Cichocki N."/>
            <person name="Clum A."/>
            <person name="Dockter R.B."/>
            <person name="Fauchery L."/>
            <person name="Guy J."/>
            <person name="Iotti M."/>
            <person name="Le Tacon F."/>
            <person name="Lindquist E.A."/>
            <person name="Lipzen A."/>
            <person name="Malagnac F."/>
            <person name="Mello A."/>
            <person name="Molinier V."/>
            <person name="Miyauchi S."/>
            <person name="Poulain J."/>
            <person name="Riccioni C."/>
            <person name="Rubini A."/>
            <person name="Sitrit Y."/>
            <person name="Splivallo R."/>
            <person name="Traeger S."/>
            <person name="Wang M."/>
            <person name="Zifcakova L."/>
            <person name="Wipf D."/>
            <person name="Zambonelli A."/>
            <person name="Paolocci F."/>
            <person name="Nowrousian M."/>
            <person name="Ottonello S."/>
            <person name="Baldrian P."/>
            <person name="Spatafora J.W."/>
            <person name="Henrissat B."/>
            <person name="Nagy L.G."/>
            <person name="Aury J.M."/>
            <person name="Wincker P."/>
            <person name="Grigoriev I.V."/>
            <person name="Bonfante P."/>
            <person name="Martin F.M."/>
        </authorList>
    </citation>
    <scope>NUCLEOTIDE SEQUENCE [LARGE SCALE GENOMIC DNA]</scope>
    <source>
        <strain evidence="7 8">ATCC MYA-4762</strain>
    </source>
</reference>
<evidence type="ECO:0000256" key="4">
    <source>
        <dbReference type="ARBA" id="ARBA00022980"/>
    </source>
</evidence>
<keyword evidence="4" id="KW-0689">Ribosomal protein</keyword>